<evidence type="ECO:0000256" key="1">
    <source>
        <dbReference type="SAM" id="Phobius"/>
    </source>
</evidence>
<proteinExistence type="predicted"/>
<protein>
    <submittedName>
        <fullName evidence="2">Uncharacterized protein</fullName>
    </submittedName>
</protein>
<reference evidence="2 3" key="1">
    <citation type="submission" date="2016-12" db="EMBL/GenBank/DDBJ databases">
        <authorList>
            <person name="Song W.-J."/>
            <person name="Kurnit D.M."/>
        </authorList>
    </citation>
    <scope>NUCLEOTIDE SEQUENCE [LARGE SCALE GENOMIC DNA]</scope>
    <source>
        <strain evidence="2 3">DSM 30827</strain>
    </source>
</reference>
<dbReference type="Proteomes" id="UP000217209">
    <property type="component" value="Chromosome"/>
</dbReference>
<feature type="transmembrane region" description="Helical" evidence="1">
    <location>
        <begin position="80"/>
        <end position="101"/>
    </location>
</feature>
<keyword evidence="1" id="KW-1133">Transmembrane helix</keyword>
<sequence>MTIVTRPVNSNNTIDSGVCTLGRTAEVWDVANYDSSLAGRHCARPLVRSYRTPGRNPGEHLVASDTSAQRFELAQERRDNLLLGIMMTAALAVGSIFGGVFNAEEPTSVDPAQSARIAADV</sequence>
<gene>
    <name evidence="2" type="ORF">CGLAU_07320</name>
</gene>
<organism evidence="2 3">
    <name type="scientific">Corynebacterium glaucum</name>
    <dbReference type="NCBI Taxonomy" id="187491"/>
    <lineage>
        <taxon>Bacteria</taxon>
        <taxon>Bacillati</taxon>
        <taxon>Actinomycetota</taxon>
        <taxon>Actinomycetes</taxon>
        <taxon>Mycobacteriales</taxon>
        <taxon>Corynebacteriaceae</taxon>
        <taxon>Corynebacterium</taxon>
    </lineage>
</organism>
<name>A0A1Q2HX60_9CORY</name>
<dbReference type="EMBL" id="CP019688">
    <property type="protein sequence ID" value="AQQ15419.1"/>
    <property type="molecule type" value="Genomic_DNA"/>
</dbReference>
<accession>A0A1Q2HX60</accession>
<dbReference type="AlphaFoldDB" id="A0A1Q2HX60"/>
<keyword evidence="1" id="KW-0472">Membrane</keyword>
<evidence type="ECO:0000313" key="2">
    <source>
        <dbReference type="EMBL" id="AQQ15419.1"/>
    </source>
</evidence>
<evidence type="ECO:0000313" key="3">
    <source>
        <dbReference type="Proteomes" id="UP000217209"/>
    </source>
</evidence>
<dbReference type="RefSeq" id="WP_095660112.1">
    <property type="nucleotide sequence ID" value="NZ_CP019688.1"/>
</dbReference>
<dbReference type="KEGG" id="cgv:CGLAU_07320"/>
<keyword evidence="1" id="KW-0812">Transmembrane</keyword>
<keyword evidence="3" id="KW-1185">Reference proteome</keyword>